<dbReference type="Pfam" id="PF00867">
    <property type="entry name" value="XPG_I"/>
    <property type="match status" value="1"/>
</dbReference>
<dbReference type="InterPro" id="IPR006084">
    <property type="entry name" value="XPG/Rad2"/>
</dbReference>
<dbReference type="GO" id="GO:0017108">
    <property type="term" value="F:5'-flap endonuclease activity"/>
    <property type="evidence" value="ECO:0007669"/>
    <property type="project" value="TreeGrafter"/>
</dbReference>
<dbReference type="PANTHER" id="PTHR11081:SF59">
    <property type="entry name" value="FI23547P1"/>
    <property type="match status" value="1"/>
</dbReference>
<dbReference type="InterPro" id="IPR008409">
    <property type="entry name" value="SPF27"/>
</dbReference>
<protein>
    <submittedName>
        <fullName evidence="8">Pre-mRNA-splicing factor SPF27</fullName>
    </submittedName>
</protein>
<dbReference type="SUPFAM" id="SSF88723">
    <property type="entry name" value="PIN domain-like"/>
    <property type="match status" value="1"/>
</dbReference>
<keyword evidence="4" id="KW-0508">mRNA splicing</keyword>
<dbReference type="GO" id="GO:0005681">
    <property type="term" value="C:spliceosomal complex"/>
    <property type="evidence" value="ECO:0007669"/>
    <property type="project" value="UniProtKB-KW"/>
</dbReference>
<name>A0A1I7XTS6_HETBA</name>
<dbReference type="GO" id="GO:0003677">
    <property type="term" value="F:DNA binding"/>
    <property type="evidence" value="ECO:0007669"/>
    <property type="project" value="InterPro"/>
</dbReference>
<dbReference type="SMART" id="SM00279">
    <property type="entry name" value="HhH2"/>
    <property type="match status" value="1"/>
</dbReference>
<evidence type="ECO:0000259" key="6">
    <source>
        <dbReference type="SMART" id="SM00484"/>
    </source>
</evidence>
<sequence>MESNRLWYLIKLVRPLMHHYHVKKSKRIGGNGWNLDAFNDLSKRVYNVQALLRNLGIRCLVGGADGEAQCAQLEQASITDGCITTDFDYFLFDLTRSRLVVLALLLGCDYFEGGVGRVGMVTALEIISEFSLHEDDHALSILDRFSETVSVYLNPKVTLFANSDLPKKSPTNMKVVEQILEKECGWKPERFSQELGRSQRRARNIRKSSHQPKLTGFFTPRRRSAPVVAECSKEESRHYSRREWAALEKLRSKAMLYAVDAVSYKRTILNFHISRRILCRGIFSFMDLELMLIQMSVLALTGPRLSSAPNQDEQVMEIHAHRKLAQMDAGRQLKELEGNWVSMVTNNYRSVFQLFHS</sequence>
<dbReference type="InterPro" id="IPR036279">
    <property type="entry name" value="5-3_exonuclease_C_sf"/>
</dbReference>
<feature type="domain" description="XPG-I" evidence="6">
    <location>
        <begin position="53"/>
        <end position="110"/>
    </location>
</feature>
<dbReference type="InterPro" id="IPR029060">
    <property type="entry name" value="PIN-like_dom_sf"/>
</dbReference>
<evidence type="ECO:0000313" key="7">
    <source>
        <dbReference type="Proteomes" id="UP000095283"/>
    </source>
</evidence>
<accession>A0A1I7XTS6</accession>
<organism evidence="7 8">
    <name type="scientific">Heterorhabditis bacteriophora</name>
    <name type="common">Entomopathogenic nematode worm</name>
    <dbReference type="NCBI Taxonomy" id="37862"/>
    <lineage>
        <taxon>Eukaryota</taxon>
        <taxon>Metazoa</taxon>
        <taxon>Ecdysozoa</taxon>
        <taxon>Nematoda</taxon>
        <taxon>Chromadorea</taxon>
        <taxon>Rhabditida</taxon>
        <taxon>Rhabditina</taxon>
        <taxon>Rhabditomorpha</taxon>
        <taxon>Strongyloidea</taxon>
        <taxon>Heterorhabditidae</taxon>
        <taxon>Heterorhabditis</taxon>
    </lineage>
</organism>
<keyword evidence="2" id="KW-0507">mRNA processing</keyword>
<dbReference type="GO" id="GO:0008380">
    <property type="term" value="P:RNA splicing"/>
    <property type="evidence" value="ECO:0007669"/>
    <property type="project" value="UniProtKB-KW"/>
</dbReference>
<dbReference type="GO" id="GO:0000724">
    <property type="term" value="P:double-strand break repair via homologous recombination"/>
    <property type="evidence" value="ECO:0007669"/>
    <property type="project" value="TreeGrafter"/>
</dbReference>
<dbReference type="WBParaSite" id="Hba_20741">
    <property type="protein sequence ID" value="Hba_20741"/>
    <property type="gene ID" value="Hba_20741"/>
</dbReference>
<dbReference type="PANTHER" id="PTHR11081">
    <property type="entry name" value="FLAP ENDONUCLEASE FAMILY MEMBER"/>
    <property type="match status" value="1"/>
</dbReference>
<dbReference type="SMART" id="SM00484">
    <property type="entry name" value="XPGI"/>
    <property type="match status" value="1"/>
</dbReference>
<evidence type="ECO:0000313" key="8">
    <source>
        <dbReference type="WBParaSite" id="Hba_20741"/>
    </source>
</evidence>
<evidence type="ECO:0000256" key="5">
    <source>
        <dbReference type="ARBA" id="ARBA00023242"/>
    </source>
</evidence>
<reference evidence="8" key="1">
    <citation type="submission" date="2016-11" db="UniProtKB">
        <authorList>
            <consortium name="WormBaseParasite"/>
        </authorList>
    </citation>
    <scope>IDENTIFICATION</scope>
</reference>
<dbReference type="InterPro" id="IPR008918">
    <property type="entry name" value="HhH2"/>
</dbReference>
<keyword evidence="5" id="KW-0539">Nucleus</keyword>
<evidence type="ECO:0000256" key="3">
    <source>
        <dbReference type="ARBA" id="ARBA00022728"/>
    </source>
</evidence>
<evidence type="ECO:0000256" key="1">
    <source>
        <dbReference type="ARBA" id="ARBA00004123"/>
    </source>
</evidence>
<dbReference type="Gene3D" id="1.10.150.20">
    <property type="entry name" value="5' to 3' exonuclease, C-terminal subdomain"/>
    <property type="match status" value="1"/>
</dbReference>
<dbReference type="InterPro" id="IPR006086">
    <property type="entry name" value="XPG-I_dom"/>
</dbReference>
<evidence type="ECO:0000256" key="4">
    <source>
        <dbReference type="ARBA" id="ARBA00023187"/>
    </source>
</evidence>
<dbReference type="Gene3D" id="3.40.50.1010">
    <property type="entry name" value="5'-nuclease"/>
    <property type="match status" value="1"/>
</dbReference>
<comment type="subcellular location">
    <subcellularLocation>
        <location evidence="1">Nucleus</location>
    </subcellularLocation>
</comment>
<dbReference type="AlphaFoldDB" id="A0A1I7XTS6"/>
<dbReference type="Proteomes" id="UP000095283">
    <property type="component" value="Unplaced"/>
</dbReference>
<dbReference type="GO" id="GO:0006397">
    <property type="term" value="P:mRNA processing"/>
    <property type="evidence" value="ECO:0007669"/>
    <property type="project" value="UniProtKB-KW"/>
</dbReference>
<evidence type="ECO:0000256" key="2">
    <source>
        <dbReference type="ARBA" id="ARBA00022664"/>
    </source>
</evidence>
<keyword evidence="7" id="KW-1185">Reference proteome</keyword>
<proteinExistence type="predicted"/>
<dbReference type="SUPFAM" id="SSF47807">
    <property type="entry name" value="5' to 3' exonuclease, C-terminal subdomain"/>
    <property type="match status" value="1"/>
</dbReference>
<keyword evidence="3" id="KW-0747">Spliceosome</keyword>
<dbReference type="Pfam" id="PF05700">
    <property type="entry name" value="BCAS2"/>
    <property type="match status" value="1"/>
</dbReference>